<feature type="domain" description="D-alanyl-D-alanine carboxypeptidase-like core" evidence="1">
    <location>
        <begin position="29"/>
        <end position="186"/>
    </location>
</feature>
<reference evidence="2 3" key="1">
    <citation type="submission" date="2019-02" db="EMBL/GenBank/DDBJ databases">
        <title>Halieaceae_genomes.</title>
        <authorList>
            <person name="Li S.-H."/>
        </authorList>
    </citation>
    <scope>NUCLEOTIDE SEQUENCE [LARGE SCALE GENOMIC DNA]</scope>
    <source>
        <strain evidence="2 3">JH123</strain>
    </source>
</reference>
<dbReference type="InterPro" id="IPR009045">
    <property type="entry name" value="Zn_M74/Hedgehog-like"/>
</dbReference>
<accession>A0ABY6Q426</accession>
<dbReference type="PANTHER" id="PTHR34385">
    <property type="entry name" value="D-ALANYL-D-ALANINE CARBOXYPEPTIDASE"/>
    <property type="match status" value="1"/>
</dbReference>
<dbReference type="EMBL" id="CP036501">
    <property type="protein sequence ID" value="UZP73250.1"/>
    <property type="molecule type" value="Genomic_DNA"/>
</dbReference>
<dbReference type="SUPFAM" id="SSF55166">
    <property type="entry name" value="Hedgehog/DD-peptidase"/>
    <property type="match status" value="1"/>
</dbReference>
<dbReference type="RefSeq" id="WP_279242030.1">
    <property type="nucleotide sequence ID" value="NZ_CP036501.1"/>
</dbReference>
<evidence type="ECO:0000313" key="3">
    <source>
        <dbReference type="Proteomes" id="UP001317963"/>
    </source>
</evidence>
<dbReference type="Pfam" id="PF02557">
    <property type="entry name" value="VanY"/>
    <property type="match status" value="1"/>
</dbReference>
<dbReference type="PANTHER" id="PTHR34385:SF1">
    <property type="entry name" value="PEPTIDOGLYCAN L-ALANYL-D-GLUTAMATE ENDOPEPTIDASE CWLK"/>
    <property type="match status" value="1"/>
</dbReference>
<gene>
    <name evidence="2" type="ORF">E0F26_00200</name>
</gene>
<sequence length="231" mass="26081">MSRFGVSQEVLIALGLTTEHVVETACGAMMQAVAARSFFALQTRAQDAGFQLSIASSFRSYERQLAIFNAKWRGERPVLDDNNIRLSREEHSDEAWLHRILRFSALPGTSRHHWGTDVDVFDPSLIPPGESLALTPSEYRNGGRFSDLSLWLDELIANDDCEGFYRPYDKDRGGVSEEPWHLSYAPIASEFRAAQTANSLRDLWLREASSRPHAHAVLVDQLDELMARYVV</sequence>
<dbReference type="Proteomes" id="UP001317963">
    <property type="component" value="Chromosome"/>
</dbReference>
<keyword evidence="3" id="KW-1185">Reference proteome</keyword>
<protein>
    <recommendedName>
        <fullName evidence="1">D-alanyl-D-alanine carboxypeptidase-like core domain-containing protein</fullName>
    </recommendedName>
</protein>
<evidence type="ECO:0000259" key="1">
    <source>
        <dbReference type="Pfam" id="PF02557"/>
    </source>
</evidence>
<dbReference type="InterPro" id="IPR003709">
    <property type="entry name" value="VanY-like_core_dom"/>
</dbReference>
<dbReference type="CDD" id="cd14847">
    <property type="entry name" value="DD-carboxypeptidase_like"/>
    <property type="match status" value="1"/>
</dbReference>
<dbReference type="InterPro" id="IPR052179">
    <property type="entry name" value="DD-CPase-like"/>
</dbReference>
<dbReference type="Gene3D" id="3.30.1380.10">
    <property type="match status" value="1"/>
</dbReference>
<organism evidence="2 3">
    <name type="scientific">Candidatus Paraluminiphilus aquimaris</name>
    <dbReference type="NCBI Taxonomy" id="2518994"/>
    <lineage>
        <taxon>Bacteria</taxon>
        <taxon>Pseudomonadati</taxon>
        <taxon>Pseudomonadota</taxon>
        <taxon>Gammaproteobacteria</taxon>
        <taxon>Cellvibrionales</taxon>
        <taxon>Halieaceae</taxon>
        <taxon>Candidatus Paraluminiphilus</taxon>
    </lineage>
</organism>
<proteinExistence type="predicted"/>
<name>A0ABY6Q426_9GAMM</name>
<evidence type="ECO:0000313" key="2">
    <source>
        <dbReference type="EMBL" id="UZP73250.1"/>
    </source>
</evidence>